<accession>A0A855X3M9</accession>
<evidence type="ECO:0000313" key="3">
    <source>
        <dbReference type="EMBL" id="PWB69713.1"/>
    </source>
</evidence>
<feature type="transmembrane region" description="Helical" evidence="1">
    <location>
        <begin position="242"/>
        <end position="260"/>
    </location>
</feature>
<dbReference type="EMBL" id="PQAP01000166">
    <property type="protein sequence ID" value="PWB69713.1"/>
    <property type="molecule type" value="Genomic_DNA"/>
</dbReference>
<dbReference type="InterPro" id="IPR046642">
    <property type="entry name" value="DUF6754"/>
</dbReference>
<dbReference type="AlphaFoldDB" id="A0A855X3M9"/>
<keyword evidence="1" id="KW-0472">Membrane</keyword>
<dbReference type="Pfam" id="PF20539">
    <property type="entry name" value="DUF6754"/>
    <property type="match status" value="1"/>
</dbReference>
<gene>
    <name evidence="3" type="ORF">C3F09_10120</name>
</gene>
<organism evidence="3 4">
    <name type="scientific">candidate division GN15 bacterium</name>
    <dbReference type="NCBI Taxonomy" id="2072418"/>
    <lineage>
        <taxon>Bacteria</taxon>
        <taxon>candidate division GN15</taxon>
    </lineage>
</organism>
<evidence type="ECO:0000256" key="1">
    <source>
        <dbReference type="SAM" id="Phobius"/>
    </source>
</evidence>
<feature type="transmembrane region" description="Helical" evidence="1">
    <location>
        <begin position="22"/>
        <end position="41"/>
    </location>
</feature>
<feature type="domain" description="DUF6754" evidence="2">
    <location>
        <begin position="14"/>
        <end position="261"/>
    </location>
</feature>
<evidence type="ECO:0000259" key="2">
    <source>
        <dbReference type="Pfam" id="PF20539"/>
    </source>
</evidence>
<sequence length="269" mass="29235">MPPVPPIAIIAESEKWFDASKLPLFVIAIVVLGVVVLLWLMSRRGSSFTPRQIPGLKAVEDAIGRATEMARPVLYTPGWGGDIQRPTTIASMNILSQVAEKTAQYDCTLIYPTHDPVIQSVAQEVVSESYARSGFADRYRQEDVRYVSSSQFGYAAAVEGIITRTQPAAIFLLGTFEAESLILAETGNTVGAIQIAGTDSTIQLAFFIVACDYTLIGEELFVASGYLSGDKAILASVRAQDMLKIALAAFLLIAMVWVTFAPNSGWWKF</sequence>
<keyword evidence="1" id="KW-0812">Transmembrane</keyword>
<evidence type="ECO:0000313" key="4">
    <source>
        <dbReference type="Proteomes" id="UP000250918"/>
    </source>
</evidence>
<comment type="caution">
    <text evidence="3">The sequence shown here is derived from an EMBL/GenBank/DDBJ whole genome shotgun (WGS) entry which is preliminary data.</text>
</comment>
<reference evidence="3 4" key="1">
    <citation type="journal article" date="2018" name="ISME J.">
        <title>A methanotrophic archaeon couples anaerobic oxidation of methane to Fe(III) reduction.</title>
        <authorList>
            <person name="Cai C."/>
            <person name="Leu A.O."/>
            <person name="Xie G.J."/>
            <person name="Guo J."/>
            <person name="Feng Y."/>
            <person name="Zhao J.X."/>
            <person name="Tyson G.W."/>
            <person name="Yuan Z."/>
            <person name="Hu S."/>
        </authorList>
    </citation>
    <scope>NUCLEOTIDE SEQUENCE [LARGE SCALE GENOMIC DNA]</scope>
    <source>
        <strain evidence="3">FeB_12</strain>
    </source>
</reference>
<dbReference type="Proteomes" id="UP000250918">
    <property type="component" value="Unassembled WGS sequence"/>
</dbReference>
<proteinExistence type="predicted"/>
<keyword evidence="1" id="KW-1133">Transmembrane helix</keyword>
<name>A0A855X3M9_9BACT</name>
<protein>
    <recommendedName>
        <fullName evidence="2">DUF6754 domain-containing protein</fullName>
    </recommendedName>
</protein>